<dbReference type="Pfam" id="PF12023">
    <property type="entry name" value="DUF3511"/>
    <property type="match status" value="1"/>
</dbReference>
<dbReference type="OrthoDB" id="660385at2759"/>
<evidence type="ECO:0000313" key="1">
    <source>
        <dbReference type="EMBL" id="GFP80623.1"/>
    </source>
</evidence>
<reference evidence="1" key="1">
    <citation type="submission" date="2020-07" db="EMBL/GenBank/DDBJ databases">
        <title>Ethylene signaling mediates host invasion by parasitic plants.</title>
        <authorList>
            <person name="Yoshida S."/>
        </authorList>
    </citation>
    <scope>NUCLEOTIDE SEQUENCE</scope>
    <source>
        <strain evidence="1">Okayama</strain>
    </source>
</reference>
<dbReference type="PANTHER" id="PTHR33193">
    <property type="entry name" value="DOMAIN PROTEIN, PUTATIVE (DUF3511)-RELATED"/>
    <property type="match status" value="1"/>
</dbReference>
<dbReference type="InterPro" id="IPR021899">
    <property type="entry name" value="DUF3511"/>
</dbReference>
<comment type="caution">
    <text evidence="1">The sequence shown here is derived from an EMBL/GenBank/DDBJ whole genome shotgun (WGS) entry which is preliminary data.</text>
</comment>
<dbReference type="Proteomes" id="UP000653305">
    <property type="component" value="Unassembled WGS sequence"/>
</dbReference>
<evidence type="ECO:0000313" key="2">
    <source>
        <dbReference type="Proteomes" id="UP000653305"/>
    </source>
</evidence>
<protein>
    <submittedName>
        <fullName evidence="1">Uncharacterized protein</fullName>
    </submittedName>
</protein>
<name>A0A830B7Z7_9LAMI</name>
<accession>A0A830B7Z7</accession>
<keyword evidence="2" id="KW-1185">Reference proteome</keyword>
<proteinExistence type="predicted"/>
<sequence>MTSTARSWSPDSAAVKRPWPGFREPEIKRRKRVVRYKMYNVEGRVKATIRNGIRWIKSKCSEIIHGY</sequence>
<dbReference type="AlphaFoldDB" id="A0A830B7Z7"/>
<gene>
    <name evidence="1" type="ORF">PHJA_000205600</name>
</gene>
<dbReference type="EMBL" id="BMAC01000020">
    <property type="protein sequence ID" value="GFP80623.1"/>
    <property type="molecule type" value="Genomic_DNA"/>
</dbReference>
<organism evidence="1 2">
    <name type="scientific">Phtheirospermum japonicum</name>
    <dbReference type="NCBI Taxonomy" id="374723"/>
    <lineage>
        <taxon>Eukaryota</taxon>
        <taxon>Viridiplantae</taxon>
        <taxon>Streptophyta</taxon>
        <taxon>Embryophyta</taxon>
        <taxon>Tracheophyta</taxon>
        <taxon>Spermatophyta</taxon>
        <taxon>Magnoliopsida</taxon>
        <taxon>eudicotyledons</taxon>
        <taxon>Gunneridae</taxon>
        <taxon>Pentapetalae</taxon>
        <taxon>asterids</taxon>
        <taxon>lamiids</taxon>
        <taxon>Lamiales</taxon>
        <taxon>Orobanchaceae</taxon>
        <taxon>Orobanchaceae incertae sedis</taxon>
        <taxon>Phtheirospermum</taxon>
    </lineage>
</organism>
<dbReference type="PANTHER" id="PTHR33193:SF13">
    <property type="entry name" value="EXPRESSED PROTEIN"/>
    <property type="match status" value="1"/>
</dbReference>